<evidence type="ECO:0000259" key="1">
    <source>
        <dbReference type="Pfam" id="PF07862"/>
    </source>
</evidence>
<dbReference type="OrthoDB" id="481368at2"/>
<dbReference type="Pfam" id="PF07862">
    <property type="entry name" value="Nif11"/>
    <property type="match status" value="1"/>
</dbReference>
<dbReference type="InterPro" id="IPR012903">
    <property type="entry name" value="Nif11"/>
</dbReference>
<dbReference type="EMBL" id="CP001344">
    <property type="protein sequence ID" value="ACL46292.1"/>
    <property type="molecule type" value="Genomic_DNA"/>
</dbReference>
<proteinExistence type="predicted"/>
<accession>B8HVI0</accession>
<dbReference type="AlphaFoldDB" id="B8HVI0"/>
<organism evidence="2">
    <name type="scientific">Cyanothece sp. (strain PCC 7425 / ATCC 29141)</name>
    <dbReference type="NCBI Taxonomy" id="395961"/>
    <lineage>
        <taxon>Bacteria</taxon>
        <taxon>Bacillati</taxon>
        <taxon>Cyanobacteriota</taxon>
        <taxon>Cyanophyceae</taxon>
        <taxon>Gomontiellales</taxon>
        <taxon>Cyanothecaceae</taxon>
        <taxon>Cyanothece</taxon>
    </lineage>
</organism>
<evidence type="ECO:0000313" key="2">
    <source>
        <dbReference type="EMBL" id="ACL46292.1"/>
    </source>
</evidence>
<dbReference type="KEGG" id="cyn:Cyan7425_3977"/>
<name>B8HVI0_CYAP4</name>
<dbReference type="STRING" id="395961.Cyan7425_3977"/>
<reference evidence="2" key="1">
    <citation type="submission" date="2009-01" db="EMBL/GenBank/DDBJ databases">
        <title>Complete sequence of chromosome Cyanothece sp. PCC 7425.</title>
        <authorList>
            <consortium name="US DOE Joint Genome Institute"/>
            <person name="Lucas S."/>
            <person name="Copeland A."/>
            <person name="Lapidus A."/>
            <person name="Glavina del Rio T."/>
            <person name="Dalin E."/>
            <person name="Tice H."/>
            <person name="Bruce D."/>
            <person name="Goodwin L."/>
            <person name="Pitluck S."/>
            <person name="Sims D."/>
            <person name="Meineke L."/>
            <person name="Brettin T."/>
            <person name="Detter J.C."/>
            <person name="Han C."/>
            <person name="Larimer F."/>
            <person name="Land M."/>
            <person name="Hauser L."/>
            <person name="Kyrpides N."/>
            <person name="Ovchinnikova G."/>
            <person name="Liberton M."/>
            <person name="Stoeckel J."/>
            <person name="Banerjee A."/>
            <person name="Singh A."/>
            <person name="Page L."/>
            <person name="Sato H."/>
            <person name="Zhao L."/>
            <person name="Sherman L."/>
            <person name="Pakrasi H."/>
            <person name="Richardson P."/>
        </authorList>
    </citation>
    <scope>NUCLEOTIDE SEQUENCE</scope>
    <source>
        <strain evidence="2">PCC 7425</strain>
    </source>
</reference>
<gene>
    <name evidence="2" type="ordered locus">Cyan7425_3977</name>
</gene>
<protein>
    <recommendedName>
        <fullName evidence="1">Nif11 domain-containing protein</fullName>
    </recommendedName>
</protein>
<dbReference type="HOGENOM" id="CLU_2368166_0_0_3"/>
<sequence>MNINIEKFFQFAVKNGQVQDILKDNNNTREIVKIATENGYVFTEEELQVALNQIHLSKVDEAELDTQALASVAGGRLPEPKRSPWQSCGYTCGC</sequence>
<feature type="domain" description="Nif11" evidence="1">
    <location>
        <begin position="4"/>
        <end position="47"/>
    </location>
</feature>